<keyword evidence="9" id="KW-1185">Reference proteome</keyword>
<dbReference type="PANTHER" id="PTHR20855">
    <property type="entry name" value="ADIPOR/PROGESTIN RECEPTOR-RELATED"/>
    <property type="match status" value="1"/>
</dbReference>
<dbReference type="GO" id="GO:0016020">
    <property type="term" value="C:membrane"/>
    <property type="evidence" value="ECO:0007669"/>
    <property type="project" value="UniProtKB-SubCell"/>
</dbReference>
<dbReference type="GO" id="GO:0038023">
    <property type="term" value="F:signaling receptor activity"/>
    <property type="evidence" value="ECO:0007669"/>
    <property type="project" value="TreeGrafter"/>
</dbReference>
<feature type="transmembrane region" description="Helical" evidence="7">
    <location>
        <begin position="97"/>
        <end position="120"/>
    </location>
</feature>
<evidence type="ECO:0000313" key="9">
    <source>
        <dbReference type="Proteomes" id="UP000436088"/>
    </source>
</evidence>
<dbReference type="AlphaFoldDB" id="A0A6A3A6N8"/>
<evidence type="ECO:0000313" key="8">
    <source>
        <dbReference type="EMBL" id="KAE8699994.1"/>
    </source>
</evidence>
<evidence type="ECO:0000256" key="4">
    <source>
        <dbReference type="ARBA" id="ARBA00022989"/>
    </source>
</evidence>
<accession>A0A6A3A6N8</accession>
<comment type="similarity">
    <text evidence="2">Belongs to the ADIPOR family.</text>
</comment>
<protein>
    <submittedName>
        <fullName evidence="8">Heptahelical transmembrane protein ADIPOR3</fullName>
    </submittedName>
</protein>
<keyword evidence="6" id="KW-0479">Metal-binding</keyword>
<comment type="subcellular location">
    <subcellularLocation>
        <location evidence="1">Membrane</location>
        <topology evidence="1">Multi-pass membrane protein</topology>
    </subcellularLocation>
</comment>
<evidence type="ECO:0000256" key="2">
    <source>
        <dbReference type="ARBA" id="ARBA00007018"/>
    </source>
</evidence>
<keyword evidence="4 7" id="KW-1133">Transmembrane helix</keyword>
<keyword evidence="5 7" id="KW-0472">Membrane</keyword>
<sequence>MKVPKIVDLQALQQISDALKKADLHKLQSEIRTCLPSLPNMPDLNKLREELKTSIPLMDLVPSISIRLSYDIRRGNSRQDNPEFVLKQGMKEPITRWPFFAFLGGAMFCLLASSTCHLLSCHSERLSYIMLRLDYAGIAALIATSFNPPVYTLSSARGTSHNLVRYSDGSSVRCWSFGLCRKGSGVVEPGTLPGTVTNFFTSWLSPVPSHIIKPDWFTSNGGIKMDVKRTE</sequence>
<dbReference type="EMBL" id="VEPZ02001033">
    <property type="protein sequence ID" value="KAE8699994.1"/>
    <property type="molecule type" value="Genomic_DNA"/>
</dbReference>
<dbReference type="GO" id="GO:0009725">
    <property type="term" value="P:response to hormone"/>
    <property type="evidence" value="ECO:0007669"/>
    <property type="project" value="TreeGrafter"/>
</dbReference>
<feature type="binding site" evidence="6">
    <location>
        <position position="117"/>
    </location>
    <ligand>
        <name>Zn(2+)</name>
        <dbReference type="ChEBI" id="CHEBI:29105"/>
    </ligand>
</feature>
<gene>
    <name evidence="8" type="ORF">F3Y22_tig00110569pilonHSYRG00274</name>
</gene>
<evidence type="ECO:0000256" key="7">
    <source>
        <dbReference type="SAM" id="Phobius"/>
    </source>
</evidence>
<reference evidence="8" key="1">
    <citation type="submission" date="2019-09" db="EMBL/GenBank/DDBJ databases">
        <title>Draft genome information of white flower Hibiscus syriacus.</title>
        <authorList>
            <person name="Kim Y.-M."/>
        </authorList>
    </citation>
    <scope>NUCLEOTIDE SEQUENCE [LARGE SCALE GENOMIC DNA]</scope>
    <source>
        <strain evidence="8">YM2019G1</strain>
    </source>
</reference>
<comment type="caution">
    <text evidence="8">The sequence shown here is derived from an EMBL/GenBank/DDBJ whole genome shotgun (WGS) entry which is preliminary data.</text>
</comment>
<evidence type="ECO:0000256" key="3">
    <source>
        <dbReference type="ARBA" id="ARBA00022692"/>
    </source>
</evidence>
<keyword evidence="3 7" id="KW-0812">Transmembrane</keyword>
<evidence type="ECO:0000256" key="1">
    <source>
        <dbReference type="ARBA" id="ARBA00004141"/>
    </source>
</evidence>
<dbReference type="GO" id="GO:0009744">
    <property type="term" value="P:response to sucrose"/>
    <property type="evidence" value="ECO:0007669"/>
    <property type="project" value="UniProtKB-ARBA"/>
</dbReference>
<dbReference type="PANTHER" id="PTHR20855:SF52">
    <property type="entry name" value="ADIPONECTIN RECEPTOR PROTEIN"/>
    <property type="match status" value="1"/>
</dbReference>
<dbReference type="GO" id="GO:0046872">
    <property type="term" value="F:metal ion binding"/>
    <property type="evidence" value="ECO:0007669"/>
    <property type="project" value="UniProtKB-KW"/>
</dbReference>
<keyword evidence="6" id="KW-0862">Zinc</keyword>
<dbReference type="Proteomes" id="UP000436088">
    <property type="component" value="Unassembled WGS sequence"/>
</dbReference>
<dbReference type="InterPro" id="IPR004254">
    <property type="entry name" value="AdipoR/HlyIII-related"/>
</dbReference>
<name>A0A6A3A6N8_HIBSY</name>
<evidence type="ECO:0000256" key="5">
    <source>
        <dbReference type="ARBA" id="ARBA00023136"/>
    </source>
</evidence>
<proteinExistence type="inferred from homology"/>
<evidence type="ECO:0000256" key="6">
    <source>
        <dbReference type="PIRSR" id="PIRSR604254-1"/>
    </source>
</evidence>
<dbReference type="Pfam" id="PF03006">
    <property type="entry name" value="HlyIII"/>
    <property type="match status" value="1"/>
</dbReference>
<organism evidence="8 9">
    <name type="scientific">Hibiscus syriacus</name>
    <name type="common">Rose of Sharon</name>
    <dbReference type="NCBI Taxonomy" id="106335"/>
    <lineage>
        <taxon>Eukaryota</taxon>
        <taxon>Viridiplantae</taxon>
        <taxon>Streptophyta</taxon>
        <taxon>Embryophyta</taxon>
        <taxon>Tracheophyta</taxon>
        <taxon>Spermatophyta</taxon>
        <taxon>Magnoliopsida</taxon>
        <taxon>eudicotyledons</taxon>
        <taxon>Gunneridae</taxon>
        <taxon>Pentapetalae</taxon>
        <taxon>rosids</taxon>
        <taxon>malvids</taxon>
        <taxon>Malvales</taxon>
        <taxon>Malvaceae</taxon>
        <taxon>Malvoideae</taxon>
        <taxon>Hibiscus</taxon>
    </lineage>
</organism>